<evidence type="ECO:0000313" key="1">
    <source>
        <dbReference type="EMBL" id="PZR32291.1"/>
    </source>
</evidence>
<accession>A0A2W5X650</accession>
<dbReference type="Proteomes" id="UP000249393">
    <property type="component" value="Unassembled WGS sequence"/>
</dbReference>
<comment type="caution">
    <text evidence="1">The sequence shown here is derived from an EMBL/GenBank/DDBJ whole genome shotgun (WGS) entry which is preliminary data.</text>
</comment>
<organism evidence="1 2">
    <name type="scientific">Caulobacter segnis</name>
    <dbReference type="NCBI Taxonomy" id="88688"/>
    <lineage>
        <taxon>Bacteria</taxon>
        <taxon>Pseudomonadati</taxon>
        <taxon>Pseudomonadota</taxon>
        <taxon>Alphaproteobacteria</taxon>
        <taxon>Caulobacterales</taxon>
        <taxon>Caulobacteraceae</taxon>
        <taxon>Caulobacter</taxon>
    </lineage>
</organism>
<gene>
    <name evidence="1" type="ORF">DI526_17100</name>
</gene>
<dbReference type="EMBL" id="QFQZ01000064">
    <property type="protein sequence ID" value="PZR32291.1"/>
    <property type="molecule type" value="Genomic_DNA"/>
</dbReference>
<dbReference type="AlphaFoldDB" id="A0A2W5X650"/>
<name>A0A2W5X650_9CAUL</name>
<proteinExistence type="predicted"/>
<reference evidence="1 2" key="1">
    <citation type="submission" date="2017-08" db="EMBL/GenBank/DDBJ databases">
        <title>Infants hospitalized years apart are colonized by the same room-sourced microbial strains.</title>
        <authorList>
            <person name="Brooks B."/>
            <person name="Olm M.R."/>
            <person name="Firek B.A."/>
            <person name="Baker R."/>
            <person name="Thomas B.C."/>
            <person name="Morowitz M.J."/>
            <person name="Banfield J.F."/>
        </authorList>
    </citation>
    <scope>NUCLEOTIDE SEQUENCE [LARGE SCALE GENOMIC DNA]</scope>
    <source>
        <strain evidence="1">S2_003_000_R2_4</strain>
    </source>
</reference>
<evidence type="ECO:0000313" key="2">
    <source>
        <dbReference type="Proteomes" id="UP000249393"/>
    </source>
</evidence>
<sequence>MGARRPGRWPMIGFFDAVVARLADPNRCPAVVQAAVAMDAERTIETLALGADVSAIVSPLSDEATPIRSAGLRVSQVETWIFGVTMALVFPGGFAQWDVARVQIKAALCGWTPEGAARPVEYAGGTLLEYRAEEGGRWLHLLRFRVDVQETYGAQS</sequence>
<protein>
    <submittedName>
        <fullName evidence="1">Uncharacterized protein</fullName>
    </submittedName>
</protein>